<dbReference type="Gene3D" id="3.30.2410.10">
    <property type="entry name" value="Hect, E3 ligase catalytic domain"/>
    <property type="match status" value="1"/>
</dbReference>
<dbReference type="Pfam" id="PF00632">
    <property type="entry name" value="HECT"/>
    <property type="match status" value="1"/>
</dbReference>
<sequence>MGQALREGFIVPLPLAEEFFALVLGEQLGRASLPKPGHGVAGELLGACSDFLDELSAGEVGLPPEQVPAWRAAQADQPDFAERFMARPDTSPEPMSFNEYTRLVGVCFLETGLSGAELCPEGDCVAVTADNVGTFVEQAAEFWFNTGVRDQVEAFKGGLNDVFPFQSLQAFTRSELREMFCGEDRIEWDEQALLNHIHPTGGLTDKSPAYKFLVAVLLELGQAERSRFLDFVSSCPRLPPGGIAKFHVDVFPDTSASRQAFPRSRACANQLYLPPYTSKEELQAKLHEAMHCSAGHHEQRVRDQ</sequence>
<protein>
    <recommendedName>
        <fullName evidence="4">HECT domain-containing protein</fullName>
    </recommendedName>
</protein>
<dbReference type="PANTHER" id="PTHR45670:SF1">
    <property type="entry name" value="E3 UBIQUITIN-PROTEIN LIGASE HECTD1"/>
    <property type="match status" value="1"/>
</dbReference>
<evidence type="ECO:0000259" key="4">
    <source>
        <dbReference type="PROSITE" id="PS50237"/>
    </source>
</evidence>
<dbReference type="InterPro" id="IPR000569">
    <property type="entry name" value="HECT_dom"/>
</dbReference>
<dbReference type="GO" id="GO:0016607">
    <property type="term" value="C:nuclear speck"/>
    <property type="evidence" value="ECO:0007669"/>
    <property type="project" value="TreeGrafter"/>
</dbReference>
<accession>A0AA36J6H9</accession>
<evidence type="ECO:0000313" key="6">
    <source>
        <dbReference type="Proteomes" id="UP001178507"/>
    </source>
</evidence>
<name>A0AA36J6H9_9DINO</name>
<dbReference type="InterPro" id="IPR045322">
    <property type="entry name" value="HECTD1/TRIP12-like"/>
</dbReference>
<evidence type="ECO:0000256" key="3">
    <source>
        <dbReference type="PROSITE-ProRule" id="PRU00104"/>
    </source>
</evidence>
<dbReference type="PROSITE" id="PS50237">
    <property type="entry name" value="HECT"/>
    <property type="match status" value="1"/>
</dbReference>
<proteinExistence type="predicted"/>
<dbReference type="AlphaFoldDB" id="A0AA36J6H9"/>
<dbReference type="InterPro" id="IPR035983">
    <property type="entry name" value="Hect_E3_ubiquitin_ligase"/>
</dbReference>
<evidence type="ECO:0000256" key="1">
    <source>
        <dbReference type="ARBA" id="ARBA00022679"/>
    </source>
</evidence>
<dbReference type="EMBL" id="CAUJNA010003336">
    <property type="protein sequence ID" value="CAJ1399429.1"/>
    <property type="molecule type" value="Genomic_DNA"/>
</dbReference>
<keyword evidence="1" id="KW-0808">Transferase</keyword>
<feature type="domain" description="HECT" evidence="4">
    <location>
        <begin position="108"/>
        <end position="299"/>
    </location>
</feature>
<dbReference type="GO" id="GO:0000209">
    <property type="term" value="P:protein polyubiquitination"/>
    <property type="evidence" value="ECO:0007669"/>
    <property type="project" value="TreeGrafter"/>
</dbReference>
<evidence type="ECO:0000256" key="2">
    <source>
        <dbReference type="ARBA" id="ARBA00022786"/>
    </source>
</evidence>
<organism evidence="5 6">
    <name type="scientific">Effrenium voratum</name>
    <dbReference type="NCBI Taxonomy" id="2562239"/>
    <lineage>
        <taxon>Eukaryota</taxon>
        <taxon>Sar</taxon>
        <taxon>Alveolata</taxon>
        <taxon>Dinophyceae</taxon>
        <taxon>Suessiales</taxon>
        <taxon>Symbiodiniaceae</taxon>
        <taxon>Effrenium</taxon>
    </lineage>
</organism>
<comment type="caution">
    <text evidence="5">The sequence shown here is derived from an EMBL/GenBank/DDBJ whole genome shotgun (WGS) entry which is preliminary data.</text>
</comment>
<reference evidence="5" key="1">
    <citation type="submission" date="2023-08" db="EMBL/GenBank/DDBJ databases">
        <authorList>
            <person name="Chen Y."/>
            <person name="Shah S."/>
            <person name="Dougan E. K."/>
            <person name="Thang M."/>
            <person name="Chan C."/>
        </authorList>
    </citation>
    <scope>NUCLEOTIDE SEQUENCE</scope>
</reference>
<dbReference type="GO" id="GO:0061630">
    <property type="term" value="F:ubiquitin protein ligase activity"/>
    <property type="evidence" value="ECO:0007669"/>
    <property type="project" value="InterPro"/>
</dbReference>
<evidence type="ECO:0000313" key="5">
    <source>
        <dbReference type="EMBL" id="CAJ1399429.1"/>
    </source>
</evidence>
<feature type="active site" description="Glycyl thioester intermediate" evidence="3">
    <location>
        <position position="267"/>
    </location>
</feature>
<dbReference type="Proteomes" id="UP001178507">
    <property type="component" value="Unassembled WGS sequence"/>
</dbReference>
<keyword evidence="2 3" id="KW-0833">Ubl conjugation pathway</keyword>
<dbReference type="SMART" id="SM00119">
    <property type="entry name" value="HECTc"/>
    <property type="match status" value="1"/>
</dbReference>
<dbReference type="GO" id="GO:0043161">
    <property type="term" value="P:proteasome-mediated ubiquitin-dependent protein catabolic process"/>
    <property type="evidence" value="ECO:0007669"/>
    <property type="project" value="TreeGrafter"/>
</dbReference>
<keyword evidence="6" id="KW-1185">Reference proteome</keyword>
<dbReference type="PANTHER" id="PTHR45670">
    <property type="entry name" value="E3 UBIQUITIN-PROTEIN LIGASE TRIP12"/>
    <property type="match status" value="1"/>
</dbReference>
<dbReference type="SUPFAM" id="SSF56204">
    <property type="entry name" value="Hect, E3 ligase catalytic domain"/>
    <property type="match status" value="1"/>
</dbReference>
<gene>
    <name evidence="5" type="ORF">EVOR1521_LOCUS22964</name>
</gene>